<name>A0ABY8EAV9_9FIRM</name>
<sequence>MKGVKFKNSQEFAREMYNAIRSKHKRYTLRPQNRFSNETSSWWLIPSTDLNGFKYGKYIFDDKHYKCDDAYCKKITTGIYIEKGVKCSQDSNKIMNEDWVWNEFINALENGDIEDILHKIVRKIEKDIEHIDIRIKVDIQDKDSIEIVYNNKFFINKETGKRVKIKELKEDIENTPSIDWLWADFYILFSFNKITKEDENYFDEIYIRDFLLEPFEKWIK</sequence>
<organism evidence="1 2">
    <name type="scientific">Tepidibacter hydrothermalis</name>
    <dbReference type="NCBI Taxonomy" id="3036126"/>
    <lineage>
        <taxon>Bacteria</taxon>
        <taxon>Bacillati</taxon>
        <taxon>Bacillota</taxon>
        <taxon>Clostridia</taxon>
        <taxon>Peptostreptococcales</taxon>
        <taxon>Peptostreptococcaceae</taxon>
        <taxon>Tepidibacter</taxon>
    </lineage>
</organism>
<gene>
    <name evidence="1" type="ORF">P4S50_11575</name>
</gene>
<keyword evidence="2" id="KW-1185">Reference proteome</keyword>
<dbReference type="Proteomes" id="UP001222800">
    <property type="component" value="Chromosome"/>
</dbReference>
<proteinExistence type="predicted"/>
<reference evidence="1 2" key="1">
    <citation type="submission" date="2023-03" db="EMBL/GenBank/DDBJ databases">
        <title>Complete genome sequence of Tepidibacter sp. SWIR-1, isolated from a deep-sea hydrothermal vent.</title>
        <authorList>
            <person name="Li X."/>
        </authorList>
    </citation>
    <scope>NUCLEOTIDE SEQUENCE [LARGE SCALE GENOMIC DNA]</scope>
    <source>
        <strain evidence="1 2">SWIR-1</strain>
    </source>
</reference>
<protein>
    <submittedName>
        <fullName evidence="1">Uncharacterized protein</fullName>
    </submittedName>
</protein>
<dbReference type="EMBL" id="CP120733">
    <property type="protein sequence ID" value="WFD09025.1"/>
    <property type="molecule type" value="Genomic_DNA"/>
</dbReference>
<dbReference type="RefSeq" id="WP_277730945.1">
    <property type="nucleotide sequence ID" value="NZ_CP120733.1"/>
</dbReference>
<evidence type="ECO:0000313" key="2">
    <source>
        <dbReference type="Proteomes" id="UP001222800"/>
    </source>
</evidence>
<evidence type="ECO:0000313" key="1">
    <source>
        <dbReference type="EMBL" id="WFD09025.1"/>
    </source>
</evidence>
<accession>A0ABY8EAV9</accession>